<evidence type="ECO:0000256" key="1">
    <source>
        <dbReference type="ARBA" id="ARBA00023125"/>
    </source>
</evidence>
<dbReference type="AlphaFoldDB" id="A0A1E3HBY8"/>
<proteinExistence type="predicted"/>
<dbReference type="EMBL" id="AWGJ01000012">
    <property type="protein sequence ID" value="ODN73860.1"/>
    <property type="molecule type" value="Genomic_DNA"/>
</dbReference>
<dbReference type="InterPro" id="IPR050342">
    <property type="entry name" value="HMGB"/>
</dbReference>
<feature type="domain" description="HMG box" evidence="4">
    <location>
        <begin position="455"/>
        <end position="536"/>
    </location>
</feature>
<sequence>MNTNTGPAAPTQQWRSPVLPDMYSDPQQTGTPSRRPYPTPDDASGTKKGTSPPPLSGDSPYGYQQQYQQQQGYAALGLGSYPYTPAPTGINLSAPYNAPRSSPSAPSARRSSSQKIATPPQPPQASPIPSSSARYYGSGPEPHSSPYPSSAPPQTLTHPFSVPGQPPSAHPSYQPYPYEPQQGQWVQYPSGFPHQPRHPSGPSPTVHQSPSLGERPALAPGYEYPSSSYHQWQGSDAKPALPMGHWQNGQRLSQSAQPPQQSNAASQSPHAQSSSPMFQQGQWAGYPSMSGVPPHTMGGNGMMGAQPYWMQQQRQPGWQGYYPSASQPAPDGAPAPAATAALTNTALPPRDPSTPAPSTPKTVPRKRLGKEPKKKKVEPGPRSPEAPQVPQEYAGLGKRLSEDELEEKQDKESGGHSKRKKKQAQVEEQPPEEDSERIERPEKPVARPKSKLHPPKQAPSAWQLFFADELAQAKTLEPPPDTSPGGTVHPHKFNVANIAKEAGQKYANLSAERKAYYAEKVKIAREQHAKALQAWQATLTPEDVRLENLFRAQQRKEGKSRKGNIKDPNAPKKPLSAYFLFLKAIRENQEIRDQVWGEAVATTKQSILAAEKWRNLTDLEKRPYLEQAELSKQAYEIARKQYEEESAARARGEDIPVRTPIDVTSSPPKPPSSILQTRPPTQPIQVPPQITSSPKPSSSDPLSDPVLSVGPLTTPVMATSANPMLSVAPIGISPQEVKPPVAFTDLAPPSPPAGDFESSIGYVFDFIAES</sequence>
<feature type="region of interest" description="Disordered" evidence="3">
    <location>
        <begin position="646"/>
        <end position="708"/>
    </location>
</feature>
<feature type="compositionally biased region" description="Low complexity" evidence="3">
    <location>
        <begin position="687"/>
        <end position="708"/>
    </location>
</feature>
<dbReference type="InterPro" id="IPR036910">
    <property type="entry name" value="HMG_box_dom_sf"/>
</dbReference>
<dbReference type="EMBL" id="AWGJ01000012">
    <property type="protein sequence ID" value="ODN73859.1"/>
    <property type="molecule type" value="Genomic_DNA"/>
</dbReference>
<feature type="compositionally biased region" description="Polar residues" evidence="3">
    <location>
        <begin position="1"/>
        <end position="15"/>
    </location>
</feature>
<evidence type="ECO:0000256" key="3">
    <source>
        <dbReference type="SAM" id="MobiDB-lite"/>
    </source>
</evidence>
<evidence type="ECO:0000259" key="4">
    <source>
        <dbReference type="PROSITE" id="PS50118"/>
    </source>
</evidence>
<dbReference type="SUPFAM" id="SSF47095">
    <property type="entry name" value="HMG-box"/>
    <property type="match status" value="2"/>
</dbReference>
<feature type="compositionally biased region" description="Basic residues" evidence="3">
    <location>
        <begin position="363"/>
        <end position="376"/>
    </location>
</feature>
<keyword evidence="2" id="KW-0539">Nucleus</keyword>
<protein>
    <recommendedName>
        <fullName evidence="4">HMG box domain-containing protein</fullName>
    </recommendedName>
</protein>
<feature type="DNA-binding region" description="HMG box" evidence="2">
    <location>
        <begin position="571"/>
        <end position="643"/>
    </location>
</feature>
<name>A0A1E3HBY8_9TREE</name>
<feature type="compositionally biased region" description="Low complexity" evidence="3">
    <location>
        <begin position="61"/>
        <end position="79"/>
    </location>
</feature>
<feature type="region of interest" description="Disordered" evidence="3">
    <location>
        <begin position="1"/>
        <end position="494"/>
    </location>
</feature>
<dbReference type="CDD" id="cd00084">
    <property type="entry name" value="HMG-box_SF"/>
    <property type="match status" value="1"/>
</dbReference>
<organism evidence="5 6">
    <name type="scientific">Cryptococcus amylolentus CBS 6039</name>
    <dbReference type="NCBI Taxonomy" id="1295533"/>
    <lineage>
        <taxon>Eukaryota</taxon>
        <taxon>Fungi</taxon>
        <taxon>Dikarya</taxon>
        <taxon>Basidiomycota</taxon>
        <taxon>Agaricomycotina</taxon>
        <taxon>Tremellomycetes</taxon>
        <taxon>Tremellales</taxon>
        <taxon>Cryptococcaceae</taxon>
        <taxon>Cryptococcus</taxon>
    </lineage>
</organism>
<feature type="compositionally biased region" description="Low complexity" evidence="3">
    <location>
        <begin position="98"/>
        <end position="113"/>
    </location>
</feature>
<keyword evidence="6" id="KW-1185">Reference proteome</keyword>
<dbReference type="PANTHER" id="PTHR48112">
    <property type="entry name" value="HIGH MOBILITY GROUP PROTEIN DSP1"/>
    <property type="match status" value="1"/>
</dbReference>
<feature type="domain" description="HMG box" evidence="4">
    <location>
        <begin position="571"/>
        <end position="643"/>
    </location>
</feature>
<feature type="region of interest" description="Disordered" evidence="3">
    <location>
        <begin position="552"/>
        <end position="571"/>
    </location>
</feature>
<dbReference type="RefSeq" id="XP_018989721.1">
    <property type="nucleotide sequence ID" value="XM_019142078.1"/>
</dbReference>
<dbReference type="GeneID" id="30158690"/>
<dbReference type="RefSeq" id="XP_018989722.1">
    <property type="nucleotide sequence ID" value="XM_019142079.1"/>
</dbReference>
<evidence type="ECO:0000256" key="2">
    <source>
        <dbReference type="PROSITE-ProRule" id="PRU00267"/>
    </source>
</evidence>
<dbReference type="STRING" id="1295533.A0A1E3HBY8"/>
<dbReference type="Gene3D" id="1.10.30.10">
    <property type="entry name" value="High mobility group box domain"/>
    <property type="match status" value="2"/>
</dbReference>
<evidence type="ECO:0000313" key="6">
    <source>
        <dbReference type="Proteomes" id="UP000094065"/>
    </source>
</evidence>
<feature type="compositionally biased region" description="Polar residues" evidence="3">
    <location>
        <begin position="225"/>
        <end position="234"/>
    </location>
</feature>
<feature type="DNA-binding region" description="HMG box" evidence="2">
    <location>
        <begin position="455"/>
        <end position="536"/>
    </location>
</feature>
<dbReference type="OrthoDB" id="5550281at2759"/>
<feature type="compositionally biased region" description="Low complexity" evidence="3">
    <location>
        <begin position="323"/>
        <end position="348"/>
    </location>
</feature>
<dbReference type="GO" id="GO:0003677">
    <property type="term" value="F:DNA binding"/>
    <property type="evidence" value="ECO:0007669"/>
    <property type="project" value="UniProtKB-UniRule"/>
</dbReference>
<feature type="compositionally biased region" description="Low complexity" evidence="3">
    <location>
        <begin position="173"/>
        <end position="182"/>
    </location>
</feature>
<dbReference type="SMART" id="SM00398">
    <property type="entry name" value="HMG"/>
    <property type="match status" value="2"/>
</dbReference>
<dbReference type="InterPro" id="IPR009071">
    <property type="entry name" value="HMG_box_dom"/>
</dbReference>
<feature type="compositionally biased region" description="Pro residues" evidence="3">
    <location>
        <begin position="349"/>
        <end position="358"/>
    </location>
</feature>
<feature type="compositionally biased region" description="Low complexity" evidence="3">
    <location>
        <begin position="253"/>
        <end position="276"/>
    </location>
</feature>
<gene>
    <name evidence="5" type="ORF">L202_07381</name>
</gene>
<reference evidence="5 6" key="1">
    <citation type="submission" date="2016-06" db="EMBL/GenBank/DDBJ databases">
        <title>Evolution of pathogenesis and genome organization in the Tremellales.</title>
        <authorList>
            <person name="Cuomo C."/>
            <person name="Litvintseva A."/>
            <person name="Heitman J."/>
            <person name="Chen Y."/>
            <person name="Sun S."/>
            <person name="Springer D."/>
            <person name="Dromer F."/>
            <person name="Young S."/>
            <person name="Zeng Q."/>
            <person name="Chapman S."/>
            <person name="Gujja S."/>
            <person name="Saif S."/>
            <person name="Birren B."/>
        </authorList>
    </citation>
    <scope>NUCLEOTIDE SEQUENCE [LARGE SCALE GENOMIC DNA]</scope>
    <source>
        <strain evidence="5 6">CBS 6039</strain>
    </source>
</reference>
<keyword evidence="1 2" id="KW-0238">DNA-binding</keyword>
<dbReference type="Pfam" id="PF09011">
    <property type="entry name" value="HMG_box_2"/>
    <property type="match status" value="2"/>
</dbReference>
<dbReference type="PROSITE" id="PS50118">
    <property type="entry name" value="HMG_BOX_2"/>
    <property type="match status" value="2"/>
</dbReference>
<feature type="compositionally biased region" description="Basic and acidic residues" evidence="3">
    <location>
        <begin position="646"/>
        <end position="656"/>
    </location>
</feature>
<feature type="compositionally biased region" description="Low complexity" evidence="3">
    <location>
        <begin position="127"/>
        <end position="142"/>
    </location>
</feature>
<dbReference type="PANTHER" id="PTHR48112:SF22">
    <property type="entry name" value="MITOCHONDRIAL TRANSCRIPTION FACTOR A, ISOFORM B"/>
    <property type="match status" value="1"/>
</dbReference>
<comment type="caution">
    <text evidence="5">The sequence shown here is derived from an EMBL/GenBank/DDBJ whole genome shotgun (WGS) entry which is preliminary data.</text>
</comment>
<dbReference type="Proteomes" id="UP000094065">
    <property type="component" value="Unassembled WGS sequence"/>
</dbReference>
<evidence type="ECO:0000313" key="5">
    <source>
        <dbReference type="EMBL" id="ODN73859.1"/>
    </source>
</evidence>
<accession>A0A1E3HBY8</accession>
<dbReference type="GO" id="GO:0005634">
    <property type="term" value="C:nucleus"/>
    <property type="evidence" value="ECO:0007669"/>
    <property type="project" value="UniProtKB-UniRule"/>
</dbReference>